<dbReference type="AlphaFoldDB" id="A0A7X6DDG0"/>
<proteinExistence type="predicted"/>
<feature type="transmembrane region" description="Helical" evidence="1">
    <location>
        <begin position="12"/>
        <end position="28"/>
    </location>
</feature>
<keyword evidence="1" id="KW-1133">Transmembrane helix</keyword>
<reference evidence="3 4" key="1">
    <citation type="journal article" date="2020" name="Nature">
        <title>Bacterial chemolithoautotrophy via manganese oxidation.</title>
        <authorList>
            <person name="Yu H."/>
            <person name="Leadbetter J.R."/>
        </authorList>
    </citation>
    <scope>NUCLEOTIDE SEQUENCE [LARGE SCALE GENOMIC DNA]</scope>
    <source>
        <strain evidence="3 4">RBP-1</strain>
    </source>
</reference>
<protein>
    <recommendedName>
        <fullName evidence="2">SPW repeat-containing integral membrane domain-containing protein</fullName>
    </recommendedName>
</protein>
<keyword evidence="1" id="KW-0812">Transmembrane</keyword>
<gene>
    <name evidence="3" type="ORF">RAMLITH_04980</name>
</gene>
<keyword evidence="4" id="KW-1185">Reference proteome</keyword>
<keyword evidence="1" id="KW-0472">Membrane</keyword>
<accession>A0A7X6DDG0</accession>
<evidence type="ECO:0000256" key="1">
    <source>
        <dbReference type="SAM" id="Phobius"/>
    </source>
</evidence>
<organism evidence="3 4">
    <name type="scientific">Ramlibacter lithotrophicus</name>
    <dbReference type="NCBI Taxonomy" id="2606681"/>
    <lineage>
        <taxon>Bacteria</taxon>
        <taxon>Pseudomonadati</taxon>
        <taxon>Pseudomonadota</taxon>
        <taxon>Betaproteobacteria</taxon>
        <taxon>Burkholderiales</taxon>
        <taxon>Comamonadaceae</taxon>
        <taxon>Ramlibacter</taxon>
    </lineage>
</organism>
<evidence type="ECO:0000259" key="2">
    <source>
        <dbReference type="Pfam" id="PF03779"/>
    </source>
</evidence>
<sequence>MKQLKHWQDTGNAVLGLWLVFSPLVLGFQTELVDMGNTALVGLLLLAAALGGMFVPRAWEDWTETALGLWLAVAPWVTGFATTIATVNAVIVGLIVLTLALWALQDYGLAPPESAAH</sequence>
<feature type="domain" description="SPW repeat-containing integral membrane" evidence="2">
    <location>
        <begin position="7"/>
        <end position="101"/>
    </location>
</feature>
<feature type="transmembrane region" description="Helical" evidence="1">
    <location>
        <begin position="40"/>
        <end position="59"/>
    </location>
</feature>
<comment type="caution">
    <text evidence="3">The sequence shown here is derived from an EMBL/GenBank/DDBJ whole genome shotgun (WGS) entry which is preliminary data.</text>
</comment>
<dbReference type="Proteomes" id="UP000521868">
    <property type="component" value="Unassembled WGS sequence"/>
</dbReference>
<dbReference type="Pfam" id="PF03779">
    <property type="entry name" value="SPW"/>
    <property type="match status" value="1"/>
</dbReference>
<name>A0A7X6DDG0_9BURK</name>
<evidence type="ECO:0000313" key="3">
    <source>
        <dbReference type="EMBL" id="NKE65165.1"/>
    </source>
</evidence>
<dbReference type="InterPro" id="IPR005530">
    <property type="entry name" value="SPW"/>
</dbReference>
<dbReference type="EMBL" id="VTOX01000001">
    <property type="protein sequence ID" value="NKE65165.1"/>
    <property type="molecule type" value="Genomic_DNA"/>
</dbReference>
<feature type="transmembrane region" description="Helical" evidence="1">
    <location>
        <begin position="79"/>
        <end position="104"/>
    </location>
</feature>
<evidence type="ECO:0000313" key="4">
    <source>
        <dbReference type="Proteomes" id="UP000521868"/>
    </source>
</evidence>